<dbReference type="GeneID" id="34781958"/>
<dbReference type="EMBL" id="LN606600">
    <property type="protein sequence ID" value="CEF40207.1"/>
    <property type="molecule type" value="Genomic_DNA"/>
</dbReference>
<gene>
    <name evidence="1" type="ORF">ASN_804</name>
</gene>
<evidence type="ECO:0000313" key="1">
    <source>
        <dbReference type="EMBL" id="CEF40207.1"/>
    </source>
</evidence>
<evidence type="ECO:0000313" key="2">
    <source>
        <dbReference type="Proteomes" id="UP000056109"/>
    </source>
</evidence>
<keyword evidence="2" id="KW-1185">Reference proteome</keyword>
<proteinExistence type="predicted"/>
<name>A0A0U5ES23_9PROT</name>
<dbReference type="AlphaFoldDB" id="A0A0U5ES23"/>
<protein>
    <recommendedName>
        <fullName evidence="3">DNA-binding protein</fullName>
    </recommendedName>
</protein>
<organism evidence="1 2">
    <name type="scientific">Acetobacter senegalensis</name>
    <dbReference type="NCBI Taxonomy" id="446692"/>
    <lineage>
        <taxon>Bacteria</taxon>
        <taxon>Pseudomonadati</taxon>
        <taxon>Pseudomonadota</taxon>
        <taxon>Alphaproteobacteria</taxon>
        <taxon>Acetobacterales</taxon>
        <taxon>Acetobacteraceae</taxon>
        <taxon>Acetobacter</taxon>
    </lineage>
</organism>
<dbReference type="Proteomes" id="UP000056109">
    <property type="component" value="Chromosome I"/>
</dbReference>
<reference evidence="2" key="1">
    <citation type="submission" date="2014-09" db="EMBL/GenBank/DDBJ databases">
        <authorList>
            <person name="Illeghems K.G."/>
        </authorList>
    </citation>
    <scope>NUCLEOTIDE SEQUENCE [LARGE SCALE GENOMIC DNA]</scope>
    <source>
        <strain evidence="2">108B</strain>
    </source>
</reference>
<accession>A0A0U5ES23</accession>
<dbReference type="PATRIC" id="fig|446692.3.peg.787"/>
<evidence type="ECO:0008006" key="3">
    <source>
        <dbReference type="Google" id="ProtNLM"/>
    </source>
</evidence>
<dbReference type="KEGG" id="asz:ASN_804"/>
<dbReference type="RefSeq" id="WP_058987204.1">
    <property type="nucleotide sequence ID" value="NZ_LN606600.1"/>
</dbReference>
<sequence length="70" mass="7810">MSTTLAQPDTPHYVSVDAWLQRTGMSRTDTYRKLGEGVLKAKKIGRKTVIDFRAGMAWIESLPDATVITK</sequence>